<comment type="caution">
    <text evidence="2">The sequence shown here is derived from an EMBL/GenBank/DDBJ whole genome shotgun (WGS) entry which is preliminary data.</text>
</comment>
<sequence>MNRFPITLLTLAGLSVGVGLAQTSPITLALVQELVRTVTVNGKTSEALTPAPKSVVPGDLVRQQLTATNTSDRPINRVVLKLPVPEHATYIAVERSDVPGEVRTEFSADGGKTFGLAPLKKTVLITENGQSVHKEVTVPPSEYTTVRWTLNQLPARAQATVGFRMRVD</sequence>
<dbReference type="EMBL" id="JAVDQK010000022">
    <property type="protein sequence ID" value="MDR6221064.1"/>
    <property type="molecule type" value="Genomic_DNA"/>
</dbReference>
<dbReference type="PIRSF" id="PIRSF014979">
    <property type="entry name" value="UCP014979"/>
    <property type="match status" value="1"/>
</dbReference>
<evidence type="ECO:0008006" key="4">
    <source>
        <dbReference type="Google" id="ProtNLM"/>
    </source>
</evidence>
<organism evidence="2 3">
    <name type="scientific">Deinococcus soli</name>
    <name type="common">ex Cha et al. 2016</name>
    <dbReference type="NCBI Taxonomy" id="1309411"/>
    <lineage>
        <taxon>Bacteria</taxon>
        <taxon>Thermotogati</taxon>
        <taxon>Deinococcota</taxon>
        <taxon>Deinococci</taxon>
        <taxon>Deinococcales</taxon>
        <taxon>Deinococcaceae</taxon>
        <taxon>Deinococcus</taxon>
    </lineage>
</organism>
<name>A0AAE3XIE4_9DEIO</name>
<proteinExistence type="predicted"/>
<accession>A0AAE3XIE4</accession>
<dbReference type="AlphaFoldDB" id="A0AAE3XIE4"/>
<evidence type="ECO:0000313" key="2">
    <source>
        <dbReference type="EMBL" id="MDR6221064.1"/>
    </source>
</evidence>
<gene>
    <name evidence="2" type="ORF">J2Y00_004695</name>
</gene>
<dbReference type="RefSeq" id="WP_309858489.1">
    <property type="nucleotide sequence ID" value="NZ_JAVDQJ010000020.1"/>
</dbReference>
<dbReference type="Proteomes" id="UP001185331">
    <property type="component" value="Unassembled WGS sequence"/>
</dbReference>
<feature type="chain" id="PRO_5042159028" description="DUF11 domain-containing protein" evidence="1">
    <location>
        <begin position="22"/>
        <end position="168"/>
    </location>
</feature>
<protein>
    <recommendedName>
        <fullName evidence="4">DUF11 domain-containing protein</fullName>
    </recommendedName>
</protein>
<evidence type="ECO:0000313" key="3">
    <source>
        <dbReference type="Proteomes" id="UP001185331"/>
    </source>
</evidence>
<feature type="signal peptide" evidence="1">
    <location>
        <begin position="1"/>
        <end position="21"/>
    </location>
</feature>
<dbReference type="InterPro" id="IPR014468">
    <property type="entry name" value="UCP014979"/>
</dbReference>
<evidence type="ECO:0000256" key="1">
    <source>
        <dbReference type="SAM" id="SignalP"/>
    </source>
</evidence>
<reference evidence="2" key="1">
    <citation type="submission" date="2023-07" db="EMBL/GenBank/DDBJ databases">
        <title>Sorghum-associated microbial communities from plants grown in Nebraska, USA.</title>
        <authorList>
            <person name="Schachtman D."/>
        </authorList>
    </citation>
    <scope>NUCLEOTIDE SEQUENCE</scope>
    <source>
        <strain evidence="2">BE330</strain>
    </source>
</reference>
<keyword evidence="1" id="KW-0732">Signal</keyword>